<evidence type="ECO:0000313" key="2">
    <source>
        <dbReference type="EMBL" id="KAF4076334.1"/>
    </source>
</evidence>
<dbReference type="EMBL" id="JAAGNN010000019">
    <property type="protein sequence ID" value="KAF4076334.1"/>
    <property type="molecule type" value="Genomic_DNA"/>
</dbReference>
<evidence type="ECO:0000256" key="1">
    <source>
        <dbReference type="SAM" id="MobiDB-lite"/>
    </source>
</evidence>
<accession>A0A7J6A0D6</accession>
<feature type="compositionally biased region" description="Basic and acidic residues" evidence="1">
    <location>
        <begin position="134"/>
        <end position="152"/>
    </location>
</feature>
<comment type="caution">
    <text evidence="2">The sequence shown here is derived from an EMBL/GenBank/DDBJ whole genome shotgun (WGS) entry which is preliminary data.</text>
</comment>
<evidence type="ECO:0000313" key="3">
    <source>
        <dbReference type="Proteomes" id="UP000593565"/>
    </source>
</evidence>
<protein>
    <submittedName>
        <fullName evidence="2">Uncharacterized protein</fullName>
    </submittedName>
</protein>
<name>A0A7J6A0D6_AMEME</name>
<organism evidence="2 3">
    <name type="scientific">Ameiurus melas</name>
    <name type="common">Black bullhead</name>
    <name type="synonym">Silurus melas</name>
    <dbReference type="NCBI Taxonomy" id="219545"/>
    <lineage>
        <taxon>Eukaryota</taxon>
        <taxon>Metazoa</taxon>
        <taxon>Chordata</taxon>
        <taxon>Craniata</taxon>
        <taxon>Vertebrata</taxon>
        <taxon>Euteleostomi</taxon>
        <taxon>Actinopterygii</taxon>
        <taxon>Neopterygii</taxon>
        <taxon>Teleostei</taxon>
        <taxon>Ostariophysi</taxon>
        <taxon>Siluriformes</taxon>
        <taxon>Ictaluridae</taxon>
        <taxon>Ameiurus</taxon>
    </lineage>
</organism>
<feature type="compositionally biased region" description="Basic residues" evidence="1">
    <location>
        <begin position="248"/>
        <end position="258"/>
    </location>
</feature>
<dbReference type="AlphaFoldDB" id="A0A7J6A0D6"/>
<feature type="compositionally biased region" description="Polar residues" evidence="1">
    <location>
        <begin position="264"/>
        <end position="275"/>
    </location>
</feature>
<gene>
    <name evidence="2" type="ORF">AMELA_G00213190</name>
</gene>
<proteinExistence type="predicted"/>
<dbReference type="Proteomes" id="UP000593565">
    <property type="component" value="Unassembled WGS sequence"/>
</dbReference>
<feature type="compositionally biased region" description="Basic and acidic residues" evidence="1">
    <location>
        <begin position="207"/>
        <end position="227"/>
    </location>
</feature>
<feature type="compositionally biased region" description="Polar residues" evidence="1">
    <location>
        <begin position="305"/>
        <end position="325"/>
    </location>
</feature>
<feature type="region of interest" description="Disordered" evidence="1">
    <location>
        <begin position="200"/>
        <end position="347"/>
    </location>
</feature>
<feature type="region of interest" description="Disordered" evidence="1">
    <location>
        <begin position="96"/>
        <end position="152"/>
    </location>
</feature>
<sequence>MFGETKDSIASDHTRSSKTFRVPVFHPSSFSGIFEAFAPPAGEDEAFLAPHFITVSLVRHSIPRNIQAVEVHHGEKNATSGPGTKVSVETTGYNGLLGKGDDDVTGNESPDWTDGNPRKSINKLLVRGQMRNKGAREEGKRREDQSSRPVSEKKMRIWECVTLLCIFMISPPTCRASTIQQQNQTPLPASAIRSADVTVQPCGQPETDGKVQQDPKRTRGFPERKSPLDPLSISPVKLKRTQKEKQSRRIKGSQKRRPGAGSLHITTGQNGSFVQIRSGEGASVDPTEKNDNSTNHQRLEISGATAHTTNTERNPSGRTRTSKQGARTGFGLPVDRIGLGRLPGGRR</sequence>
<keyword evidence="3" id="KW-1185">Reference proteome</keyword>
<reference evidence="2 3" key="1">
    <citation type="submission" date="2020-02" db="EMBL/GenBank/DDBJ databases">
        <title>A chromosome-scale genome assembly of the black bullhead catfish (Ameiurus melas).</title>
        <authorList>
            <person name="Wen M."/>
            <person name="Zham M."/>
            <person name="Cabau C."/>
            <person name="Klopp C."/>
            <person name="Donnadieu C."/>
            <person name="Roques C."/>
            <person name="Bouchez O."/>
            <person name="Lampietro C."/>
            <person name="Jouanno E."/>
            <person name="Herpin A."/>
            <person name="Louis A."/>
            <person name="Berthelot C."/>
            <person name="Parey E."/>
            <person name="Roest-Crollius H."/>
            <person name="Braasch I."/>
            <person name="Postlethwait J."/>
            <person name="Robinson-Rechavi M."/>
            <person name="Echchiki A."/>
            <person name="Begum T."/>
            <person name="Montfort J."/>
            <person name="Schartl M."/>
            <person name="Bobe J."/>
            <person name="Guiguen Y."/>
        </authorList>
    </citation>
    <scope>NUCLEOTIDE SEQUENCE [LARGE SCALE GENOMIC DNA]</scope>
    <source>
        <strain evidence="2">M_S1</strain>
        <tissue evidence="2">Blood</tissue>
    </source>
</reference>